<evidence type="ECO:0000313" key="2">
    <source>
        <dbReference type="Proteomes" id="UP000199403"/>
    </source>
</evidence>
<dbReference type="EMBL" id="FNZH01000001">
    <property type="protein sequence ID" value="SEI84282.1"/>
    <property type="molecule type" value="Genomic_DNA"/>
</dbReference>
<dbReference type="STRING" id="1416801.SAMN05192553_101502"/>
<name>A0A1H6U8S5_9BACT</name>
<keyword evidence="2" id="KW-1185">Reference proteome</keyword>
<reference evidence="2" key="1">
    <citation type="submission" date="2016-10" db="EMBL/GenBank/DDBJ databases">
        <authorList>
            <person name="Varghese N."/>
            <person name="Submissions S."/>
        </authorList>
    </citation>
    <scope>NUCLEOTIDE SEQUENCE [LARGE SCALE GENOMIC DNA]</scope>
    <source>
        <strain evidence="2">IBRC-M 10761</strain>
    </source>
</reference>
<dbReference type="Proteomes" id="UP000199403">
    <property type="component" value="Unassembled WGS sequence"/>
</dbReference>
<evidence type="ECO:0000313" key="1">
    <source>
        <dbReference type="EMBL" id="SEI84282.1"/>
    </source>
</evidence>
<accession>A0A1H6U8S5</accession>
<sequence>MNWHLETHANPLRALIARVEEFFDTFGGNFILYVYRKWPHFVEFIFPDGTIHTWQELAPWIFQVARGSTSLSLTSSL</sequence>
<organism evidence="1 2">
    <name type="scientific">Cyclobacterium xiamenense</name>
    <dbReference type="NCBI Taxonomy" id="1297121"/>
    <lineage>
        <taxon>Bacteria</taxon>
        <taxon>Pseudomonadati</taxon>
        <taxon>Bacteroidota</taxon>
        <taxon>Cytophagia</taxon>
        <taxon>Cytophagales</taxon>
        <taxon>Cyclobacteriaceae</taxon>
        <taxon>Cyclobacterium</taxon>
    </lineage>
</organism>
<gene>
    <name evidence="1" type="ORF">SAMN05192553_101502</name>
</gene>
<dbReference type="AlphaFoldDB" id="A0A1H6U8S5"/>
<protein>
    <submittedName>
        <fullName evidence="1">Uncharacterized protein</fullName>
    </submittedName>
</protein>
<proteinExistence type="predicted"/>